<sequence length="328" mass="37300">MGFVIQSILTVILTVELIIGNLGNGFIAVVNCMDWVRRRKISSVEQILIPLAISRIGVLWFILLNWWISVLYPALSVPGKIFRIFYIFLRVCNHFGAWFATCLGIFYFLKIANFSNSVFLYLKRRVKKVVSVTLLVSLVLLLINLALMNTYIDVWIDGSKRNTSYNSSSRNYAPFYKVVLFTNSMFMLVPFSVSLATFILLIISLRKHLKKMQHNAKGSRDASTTAHVKALQSVIAFLLLYATFFLSFLPQIWISDLKEKSPIILFFWVTKIAFPAGHSYVLILGNCKLRQAFLSVFVASKVLAEKMETCKSIDQKQGHGMTSSRNHG</sequence>
<reference evidence="15" key="2">
    <citation type="submission" date="2025-09" db="UniProtKB">
        <authorList>
            <consortium name="Ensembl"/>
        </authorList>
    </citation>
    <scope>IDENTIFICATION</scope>
</reference>
<feature type="transmembrane region" description="Helical" evidence="14">
    <location>
        <begin position="261"/>
        <end position="283"/>
    </location>
</feature>
<comment type="subcellular location">
    <subcellularLocation>
        <location evidence="1 13">Membrane</location>
        <topology evidence="1 13">Multi-pass membrane protein</topology>
    </subcellularLocation>
</comment>
<proteinExistence type="inferred from homology"/>
<keyword evidence="3 13" id="KW-0919">Taste</keyword>
<keyword evidence="6 14" id="KW-1133">Transmembrane helix</keyword>
<keyword evidence="10" id="KW-0325">Glycoprotein</keyword>
<evidence type="ECO:0000256" key="11">
    <source>
        <dbReference type="ARBA" id="ARBA00023224"/>
    </source>
</evidence>
<gene>
    <name evidence="15" type="primary">LOC113199222</name>
</gene>
<dbReference type="GO" id="GO:0033038">
    <property type="term" value="F:bitter taste receptor activity"/>
    <property type="evidence" value="ECO:0007669"/>
    <property type="project" value="InterPro"/>
</dbReference>
<keyword evidence="7 13" id="KW-0297">G-protein coupled receptor</keyword>
<dbReference type="Gene3D" id="1.20.1070.10">
    <property type="entry name" value="Rhodopsin 7-helix transmembrane proteins"/>
    <property type="match status" value="1"/>
</dbReference>
<dbReference type="GO" id="GO:0004930">
    <property type="term" value="F:G protein-coupled receptor activity"/>
    <property type="evidence" value="ECO:0007669"/>
    <property type="project" value="UniProtKB-KW"/>
</dbReference>
<dbReference type="CDD" id="cd15019">
    <property type="entry name" value="7tm_TAS2R14-like"/>
    <property type="match status" value="1"/>
</dbReference>
<feature type="transmembrane region" description="Helical" evidence="14">
    <location>
        <begin position="12"/>
        <end position="36"/>
    </location>
</feature>
<dbReference type="PANTHER" id="PTHR11394:SF23">
    <property type="entry name" value="TASTE RECEPTOR TYPE 2 MEMBER 14"/>
    <property type="match status" value="1"/>
</dbReference>
<evidence type="ECO:0000256" key="13">
    <source>
        <dbReference type="RuleBase" id="RU004424"/>
    </source>
</evidence>
<evidence type="ECO:0000256" key="9">
    <source>
        <dbReference type="ARBA" id="ARBA00023170"/>
    </source>
</evidence>
<evidence type="ECO:0000256" key="7">
    <source>
        <dbReference type="ARBA" id="ARBA00023040"/>
    </source>
</evidence>
<keyword evidence="4 13" id="KW-0716">Sensory transduction</keyword>
<dbReference type="FunFam" id="1.20.1070.10:FF:000042">
    <property type="entry name" value="Taste receptor type 2 member 7"/>
    <property type="match status" value="1"/>
</dbReference>
<evidence type="ECO:0000256" key="10">
    <source>
        <dbReference type="ARBA" id="ARBA00023180"/>
    </source>
</evidence>
<feature type="transmembrane region" description="Helical" evidence="14">
    <location>
        <begin position="48"/>
        <end position="72"/>
    </location>
</feature>
<evidence type="ECO:0000313" key="16">
    <source>
        <dbReference type="Proteomes" id="UP000694417"/>
    </source>
</evidence>
<evidence type="ECO:0000256" key="2">
    <source>
        <dbReference type="ARBA" id="ARBA00007376"/>
    </source>
</evidence>
<comment type="similarity">
    <text evidence="2 12">Belongs to the G-protein coupled receptor T2R family.</text>
</comment>
<evidence type="ECO:0000256" key="4">
    <source>
        <dbReference type="ARBA" id="ARBA00022606"/>
    </source>
</evidence>
<evidence type="ECO:0000256" key="12">
    <source>
        <dbReference type="RuleBase" id="RU004423"/>
    </source>
</evidence>
<evidence type="ECO:0000256" key="5">
    <source>
        <dbReference type="ARBA" id="ARBA00022692"/>
    </source>
</evidence>
<dbReference type="Pfam" id="PF05296">
    <property type="entry name" value="TAS2R"/>
    <property type="match status" value="1"/>
</dbReference>
<name>A0A8D2HBK5_UROPR</name>
<evidence type="ECO:0000256" key="6">
    <source>
        <dbReference type="ARBA" id="ARBA00022989"/>
    </source>
</evidence>
<dbReference type="Proteomes" id="UP000694417">
    <property type="component" value="Unplaced"/>
</dbReference>
<feature type="transmembrane region" description="Helical" evidence="14">
    <location>
        <begin position="84"/>
        <end position="109"/>
    </location>
</feature>
<dbReference type="InterPro" id="IPR007960">
    <property type="entry name" value="TAS2R"/>
</dbReference>
<dbReference type="GeneTree" id="ENSGT01150000286975"/>
<dbReference type="AlphaFoldDB" id="A0A8D2HBK5"/>
<keyword evidence="11 13" id="KW-0807">Transducer</keyword>
<evidence type="ECO:0000313" key="15">
    <source>
        <dbReference type="Ensembl" id="ENSUPAP00010011479.1"/>
    </source>
</evidence>
<accession>A0A8D2HBK5</accession>
<protein>
    <recommendedName>
        <fullName evidence="13">Taste receptor type 2</fullName>
    </recommendedName>
</protein>
<evidence type="ECO:0000256" key="14">
    <source>
        <dbReference type="SAM" id="Phobius"/>
    </source>
</evidence>
<dbReference type="PANTHER" id="PTHR11394">
    <property type="entry name" value="TASTE RECEPTOR TYPE 2"/>
    <property type="match status" value="1"/>
</dbReference>
<feature type="transmembrane region" description="Helical" evidence="14">
    <location>
        <begin position="226"/>
        <end position="249"/>
    </location>
</feature>
<keyword evidence="9 13" id="KW-0675">Receptor</keyword>
<feature type="transmembrane region" description="Helical" evidence="14">
    <location>
        <begin position="185"/>
        <end position="205"/>
    </location>
</feature>
<keyword evidence="16" id="KW-1185">Reference proteome</keyword>
<evidence type="ECO:0000256" key="1">
    <source>
        <dbReference type="ARBA" id="ARBA00004141"/>
    </source>
</evidence>
<dbReference type="Ensembl" id="ENSUPAT00010013186.1">
    <property type="protein sequence ID" value="ENSUPAP00010011479.1"/>
    <property type="gene ID" value="ENSUPAG00010009318.1"/>
</dbReference>
<feature type="transmembrane region" description="Helical" evidence="14">
    <location>
        <begin position="129"/>
        <end position="152"/>
    </location>
</feature>
<dbReference type="SUPFAM" id="SSF81321">
    <property type="entry name" value="Family A G protein-coupled receptor-like"/>
    <property type="match status" value="1"/>
</dbReference>
<dbReference type="GO" id="GO:0016020">
    <property type="term" value="C:membrane"/>
    <property type="evidence" value="ECO:0007669"/>
    <property type="project" value="UniProtKB-SubCell"/>
</dbReference>
<reference evidence="15" key="1">
    <citation type="submission" date="2025-08" db="UniProtKB">
        <authorList>
            <consortium name="Ensembl"/>
        </authorList>
    </citation>
    <scope>IDENTIFICATION</scope>
</reference>
<evidence type="ECO:0000256" key="3">
    <source>
        <dbReference type="ARBA" id="ARBA00022480"/>
    </source>
</evidence>
<evidence type="ECO:0000256" key="8">
    <source>
        <dbReference type="ARBA" id="ARBA00023136"/>
    </source>
</evidence>
<keyword evidence="5 13" id="KW-0812">Transmembrane</keyword>
<keyword evidence="8 13" id="KW-0472">Membrane</keyword>
<organism evidence="15 16">
    <name type="scientific">Urocitellus parryii</name>
    <name type="common">Arctic ground squirrel</name>
    <name type="synonym">Spermophilus parryii</name>
    <dbReference type="NCBI Taxonomy" id="9999"/>
    <lineage>
        <taxon>Eukaryota</taxon>
        <taxon>Metazoa</taxon>
        <taxon>Chordata</taxon>
        <taxon>Craniata</taxon>
        <taxon>Vertebrata</taxon>
        <taxon>Euteleostomi</taxon>
        <taxon>Mammalia</taxon>
        <taxon>Eutheria</taxon>
        <taxon>Euarchontoglires</taxon>
        <taxon>Glires</taxon>
        <taxon>Rodentia</taxon>
        <taxon>Sciuromorpha</taxon>
        <taxon>Sciuridae</taxon>
        <taxon>Xerinae</taxon>
        <taxon>Marmotini</taxon>
        <taxon>Urocitellus</taxon>
    </lineage>
</organism>